<dbReference type="EMBL" id="RBWV01000012">
    <property type="protein sequence ID" value="RKS73873.1"/>
    <property type="molecule type" value="Genomic_DNA"/>
</dbReference>
<accession>A0A420XNU1</accession>
<keyword evidence="4" id="KW-1185">Reference proteome</keyword>
<evidence type="ECO:0000313" key="4">
    <source>
        <dbReference type="Proteomes" id="UP000281955"/>
    </source>
</evidence>
<feature type="transmembrane region" description="Helical" evidence="1">
    <location>
        <begin position="54"/>
        <end position="71"/>
    </location>
</feature>
<protein>
    <submittedName>
        <fullName evidence="3">Diguanylate cyclase (GGDEF)-like protein</fullName>
    </submittedName>
</protein>
<dbReference type="AlphaFoldDB" id="A0A420XNU1"/>
<dbReference type="InParanoid" id="A0A420XNU1"/>
<organism evidence="3 4">
    <name type="scientific">Motilibacter peucedani</name>
    <dbReference type="NCBI Taxonomy" id="598650"/>
    <lineage>
        <taxon>Bacteria</taxon>
        <taxon>Bacillati</taxon>
        <taxon>Actinomycetota</taxon>
        <taxon>Actinomycetes</taxon>
        <taxon>Motilibacterales</taxon>
        <taxon>Motilibacteraceae</taxon>
        <taxon>Motilibacter</taxon>
    </lineage>
</organism>
<evidence type="ECO:0000256" key="1">
    <source>
        <dbReference type="SAM" id="Phobius"/>
    </source>
</evidence>
<dbReference type="SUPFAM" id="SSF55073">
    <property type="entry name" value="Nucleotide cyclase"/>
    <property type="match status" value="1"/>
</dbReference>
<dbReference type="Gene3D" id="3.30.70.270">
    <property type="match status" value="1"/>
</dbReference>
<dbReference type="Pfam" id="PF00990">
    <property type="entry name" value="GGDEF"/>
    <property type="match status" value="1"/>
</dbReference>
<evidence type="ECO:0000259" key="2">
    <source>
        <dbReference type="SMART" id="SM00267"/>
    </source>
</evidence>
<gene>
    <name evidence="3" type="ORF">CLV35_2367</name>
</gene>
<feature type="transmembrane region" description="Helical" evidence="1">
    <location>
        <begin position="78"/>
        <end position="99"/>
    </location>
</feature>
<proteinExistence type="predicted"/>
<evidence type="ECO:0000313" key="3">
    <source>
        <dbReference type="EMBL" id="RKS73873.1"/>
    </source>
</evidence>
<sequence>MAGVSGIWSDELVRLRTGAHDAVRRVPGGAVAVLCAALTLVTVVAGGLAVAVPSAAPLVVVPVAVAASALLPPSRPRVLLALLCGLAAATALAELGLWLRDARTVGGTLALAAAYAMAGALSLVLGARERTLRLALEVSRAAVDAVSVKDPLTGVANRHGLDLLGRQVVETARRQGDAAHCTFVEIGGLAEARVSHGPEAVADVLVALAEAIKGVTRTTDVVARWKDPVFCVVGQGAGMDPAELERRVRKQLGADAALDRSVWSGRITVGGAMLPPWDAGTLETLVVRAAEELRARTSVRRPAVGSPVPRHDPAT</sequence>
<name>A0A420XNU1_9ACTN</name>
<feature type="transmembrane region" description="Helical" evidence="1">
    <location>
        <begin position="26"/>
        <end position="48"/>
    </location>
</feature>
<feature type="transmembrane region" description="Helical" evidence="1">
    <location>
        <begin position="105"/>
        <end position="125"/>
    </location>
</feature>
<keyword evidence="1" id="KW-1133">Transmembrane helix</keyword>
<dbReference type="InterPro" id="IPR029787">
    <property type="entry name" value="Nucleotide_cyclase"/>
</dbReference>
<reference evidence="3 4" key="1">
    <citation type="submission" date="2018-10" db="EMBL/GenBank/DDBJ databases">
        <title>Genomic Encyclopedia of Archaeal and Bacterial Type Strains, Phase II (KMG-II): from individual species to whole genera.</title>
        <authorList>
            <person name="Goeker M."/>
        </authorList>
    </citation>
    <scope>NUCLEOTIDE SEQUENCE [LARGE SCALE GENOMIC DNA]</scope>
    <source>
        <strain evidence="3 4">RP-AC37</strain>
    </source>
</reference>
<keyword evidence="1" id="KW-0812">Transmembrane</keyword>
<dbReference type="Proteomes" id="UP000281955">
    <property type="component" value="Unassembled WGS sequence"/>
</dbReference>
<feature type="domain" description="GGDEF" evidence="2">
    <location>
        <begin position="136"/>
        <end position="300"/>
    </location>
</feature>
<dbReference type="SMART" id="SM00267">
    <property type="entry name" value="GGDEF"/>
    <property type="match status" value="1"/>
</dbReference>
<keyword evidence="1" id="KW-0472">Membrane</keyword>
<comment type="caution">
    <text evidence="3">The sequence shown here is derived from an EMBL/GenBank/DDBJ whole genome shotgun (WGS) entry which is preliminary data.</text>
</comment>
<dbReference type="InterPro" id="IPR000160">
    <property type="entry name" value="GGDEF_dom"/>
</dbReference>
<dbReference type="InterPro" id="IPR043128">
    <property type="entry name" value="Rev_trsase/Diguanyl_cyclase"/>
</dbReference>